<dbReference type="RefSeq" id="WP_212527071.1">
    <property type="nucleotide sequence ID" value="NZ_JAGSOG010000012.1"/>
</dbReference>
<dbReference type="GO" id="GO:0055085">
    <property type="term" value="P:transmembrane transport"/>
    <property type="evidence" value="ECO:0007669"/>
    <property type="project" value="InterPro"/>
</dbReference>
<dbReference type="SUPFAM" id="SSF161098">
    <property type="entry name" value="MetI-like"/>
    <property type="match status" value="1"/>
</dbReference>
<keyword evidence="3" id="KW-1003">Cell membrane</keyword>
<dbReference type="Pfam" id="PF00528">
    <property type="entry name" value="BPD_transp_1"/>
    <property type="match status" value="1"/>
</dbReference>
<keyword evidence="6 7" id="KW-0472">Membrane</keyword>
<proteinExistence type="inferred from homology"/>
<feature type="transmembrane region" description="Helical" evidence="7">
    <location>
        <begin position="282"/>
        <end position="303"/>
    </location>
</feature>
<reference evidence="10" key="1">
    <citation type="submission" date="2021-04" db="EMBL/GenBank/DDBJ databases">
        <title>Genome based classification of Actinospica acidithermotolerans sp. nov., an actinobacterium isolated from an Indonesian hot spring.</title>
        <authorList>
            <person name="Kusuma A.B."/>
            <person name="Putra K.E."/>
            <person name="Nafisah S."/>
            <person name="Loh J."/>
            <person name="Nouioui I."/>
            <person name="Goodfellow M."/>
        </authorList>
    </citation>
    <scope>NUCLEOTIDE SEQUENCE</scope>
    <source>
        <strain evidence="10">CSCA 57</strain>
    </source>
</reference>
<keyword evidence="2 7" id="KW-0813">Transport</keyword>
<name>A0A941IQ36_9ACTN</name>
<evidence type="ECO:0000256" key="4">
    <source>
        <dbReference type="ARBA" id="ARBA00022692"/>
    </source>
</evidence>
<evidence type="ECO:0000256" key="7">
    <source>
        <dbReference type="RuleBase" id="RU363032"/>
    </source>
</evidence>
<dbReference type="PROSITE" id="PS50928">
    <property type="entry name" value="ABC_TM1"/>
    <property type="match status" value="1"/>
</dbReference>
<dbReference type="PANTHER" id="PTHR43227">
    <property type="entry name" value="BLL4140 PROTEIN"/>
    <property type="match status" value="1"/>
</dbReference>
<feature type="transmembrane region" description="Helical" evidence="7">
    <location>
        <begin position="169"/>
        <end position="190"/>
    </location>
</feature>
<dbReference type="InterPro" id="IPR000515">
    <property type="entry name" value="MetI-like"/>
</dbReference>
<dbReference type="InterPro" id="IPR035906">
    <property type="entry name" value="MetI-like_sf"/>
</dbReference>
<feature type="transmembrane region" description="Helical" evidence="7">
    <location>
        <begin position="92"/>
        <end position="115"/>
    </location>
</feature>
<dbReference type="Gene3D" id="1.10.3720.10">
    <property type="entry name" value="MetI-like"/>
    <property type="match status" value="1"/>
</dbReference>
<evidence type="ECO:0000256" key="5">
    <source>
        <dbReference type="ARBA" id="ARBA00022989"/>
    </source>
</evidence>
<keyword evidence="11" id="KW-1185">Reference proteome</keyword>
<feature type="transmembrane region" description="Helical" evidence="7">
    <location>
        <begin position="127"/>
        <end position="149"/>
    </location>
</feature>
<feature type="transmembrane region" description="Helical" evidence="7">
    <location>
        <begin position="229"/>
        <end position="248"/>
    </location>
</feature>
<comment type="subcellular location">
    <subcellularLocation>
        <location evidence="1 7">Cell membrane</location>
        <topology evidence="1 7">Multi-pass membrane protein</topology>
    </subcellularLocation>
</comment>
<gene>
    <name evidence="10" type="ORF">KDL01_04695</name>
</gene>
<dbReference type="InterPro" id="IPR050809">
    <property type="entry name" value="UgpAE/MalFG_permease"/>
</dbReference>
<comment type="caution">
    <text evidence="10">The sequence shown here is derived from an EMBL/GenBank/DDBJ whole genome shotgun (WGS) entry which is preliminary data.</text>
</comment>
<comment type="similarity">
    <text evidence="7">Belongs to the binding-protein-dependent transport system permease family.</text>
</comment>
<evidence type="ECO:0000256" key="8">
    <source>
        <dbReference type="SAM" id="MobiDB-lite"/>
    </source>
</evidence>
<evidence type="ECO:0000256" key="1">
    <source>
        <dbReference type="ARBA" id="ARBA00004651"/>
    </source>
</evidence>
<dbReference type="AlphaFoldDB" id="A0A941IQ36"/>
<dbReference type="Proteomes" id="UP000675781">
    <property type="component" value="Unassembled WGS sequence"/>
</dbReference>
<accession>A0A941IQ36</accession>
<dbReference type="EMBL" id="JAGSOG010000012">
    <property type="protein sequence ID" value="MBR7832543.1"/>
    <property type="molecule type" value="Genomic_DNA"/>
</dbReference>
<feature type="transmembrane region" description="Helical" evidence="7">
    <location>
        <begin position="30"/>
        <end position="56"/>
    </location>
</feature>
<sequence length="313" mass="34990">MTVLSPGTGLEAGSAGPRRERRRGRVRTRWTGWGFLAPFLLVFLFALVAPIVYAVYLSLFQDKLIGGNRFAGLANYTEAFKDPQFWSGFERMALFLVVQVPVMLVLALGVAFAIDSARLHWAPLYRLSIFLPYAVPSVVGALMWGFLYGTQFGLLGQLDRWFHTTLPDPLGNTLILPAIGNIVTWEYVGYNMLIFYSALRVIPNEIYEAAELDNAGAWRIIWHIKLPSLRPAMLVATVFSVIGSFQLFTEPAVIFPIAKDQIGSAYTPNWYAYNLSFNGQEYNYSATIAIVMGVLTVIVAYLVQRIGRRGQEA</sequence>
<keyword evidence="4 7" id="KW-0812">Transmembrane</keyword>
<keyword evidence="5 7" id="KW-1133">Transmembrane helix</keyword>
<dbReference type="CDD" id="cd06261">
    <property type="entry name" value="TM_PBP2"/>
    <property type="match status" value="1"/>
</dbReference>
<dbReference type="PANTHER" id="PTHR43227:SF8">
    <property type="entry name" value="DIACETYLCHITOBIOSE UPTAKE SYSTEM PERMEASE PROTEIN DASB"/>
    <property type="match status" value="1"/>
</dbReference>
<evidence type="ECO:0000256" key="3">
    <source>
        <dbReference type="ARBA" id="ARBA00022475"/>
    </source>
</evidence>
<evidence type="ECO:0000256" key="6">
    <source>
        <dbReference type="ARBA" id="ARBA00023136"/>
    </source>
</evidence>
<evidence type="ECO:0000259" key="9">
    <source>
        <dbReference type="PROSITE" id="PS50928"/>
    </source>
</evidence>
<evidence type="ECO:0000313" key="11">
    <source>
        <dbReference type="Proteomes" id="UP000675781"/>
    </source>
</evidence>
<evidence type="ECO:0000256" key="2">
    <source>
        <dbReference type="ARBA" id="ARBA00022448"/>
    </source>
</evidence>
<feature type="region of interest" description="Disordered" evidence="8">
    <location>
        <begin position="1"/>
        <end position="23"/>
    </location>
</feature>
<feature type="domain" description="ABC transmembrane type-1" evidence="9">
    <location>
        <begin position="91"/>
        <end position="303"/>
    </location>
</feature>
<protein>
    <submittedName>
        <fullName evidence="10">Sugar ABC transporter permease</fullName>
    </submittedName>
</protein>
<dbReference type="GO" id="GO:0005886">
    <property type="term" value="C:plasma membrane"/>
    <property type="evidence" value="ECO:0007669"/>
    <property type="project" value="UniProtKB-SubCell"/>
</dbReference>
<evidence type="ECO:0000313" key="10">
    <source>
        <dbReference type="EMBL" id="MBR7832543.1"/>
    </source>
</evidence>
<organism evidence="10 11">
    <name type="scientific">Actinospica durhamensis</name>
    <dbReference type="NCBI Taxonomy" id="1508375"/>
    <lineage>
        <taxon>Bacteria</taxon>
        <taxon>Bacillati</taxon>
        <taxon>Actinomycetota</taxon>
        <taxon>Actinomycetes</taxon>
        <taxon>Catenulisporales</taxon>
        <taxon>Actinospicaceae</taxon>
        <taxon>Actinospica</taxon>
    </lineage>
</organism>